<feature type="signal peptide" evidence="1">
    <location>
        <begin position="1"/>
        <end position="22"/>
    </location>
</feature>
<evidence type="ECO:0000259" key="2">
    <source>
        <dbReference type="Pfam" id="PF00188"/>
    </source>
</evidence>
<keyword evidence="4" id="KW-1185">Reference proteome</keyword>
<dbReference type="PANTHER" id="PTHR31157:SF1">
    <property type="entry name" value="SCP DOMAIN-CONTAINING PROTEIN"/>
    <property type="match status" value="1"/>
</dbReference>
<dbReference type="Pfam" id="PF00188">
    <property type="entry name" value="CAP"/>
    <property type="match status" value="1"/>
</dbReference>
<evidence type="ECO:0000256" key="1">
    <source>
        <dbReference type="SAM" id="SignalP"/>
    </source>
</evidence>
<protein>
    <submittedName>
        <fullName evidence="3">CAP domain-containing protein</fullName>
    </submittedName>
</protein>
<gene>
    <name evidence="3" type="ORF">DXZ20_29200</name>
</gene>
<dbReference type="InterPro" id="IPR035940">
    <property type="entry name" value="CAP_sf"/>
</dbReference>
<dbReference type="Gene3D" id="3.40.33.10">
    <property type="entry name" value="CAP"/>
    <property type="match status" value="1"/>
</dbReference>
<name>A0A6M0RTU2_9CYAN</name>
<dbReference type="SUPFAM" id="SSF55797">
    <property type="entry name" value="PR-1-like"/>
    <property type="match status" value="1"/>
</dbReference>
<dbReference type="InterPro" id="IPR014044">
    <property type="entry name" value="CAP_dom"/>
</dbReference>
<dbReference type="CDD" id="cd05379">
    <property type="entry name" value="CAP_bacterial"/>
    <property type="match status" value="1"/>
</dbReference>
<dbReference type="EMBL" id="QXHD01000004">
    <property type="protein sequence ID" value="NEZ59647.1"/>
    <property type="molecule type" value="Genomic_DNA"/>
</dbReference>
<keyword evidence="1" id="KW-0732">Signal</keyword>
<feature type="chain" id="PRO_5026761002" evidence="1">
    <location>
        <begin position="23"/>
        <end position="180"/>
    </location>
</feature>
<dbReference type="PANTHER" id="PTHR31157">
    <property type="entry name" value="SCP DOMAIN-CONTAINING PROTEIN"/>
    <property type="match status" value="1"/>
</dbReference>
<proteinExistence type="predicted"/>
<reference evidence="3 4" key="1">
    <citation type="journal article" date="2020" name="Microb. Ecol.">
        <title>Ecogenomics of the Marine Benthic Filamentous Cyanobacterium Adonisia.</title>
        <authorList>
            <person name="Walter J.M."/>
            <person name="Coutinho F.H."/>
            <person name="Leomil L."/>
            <person name="Hargreaves P.I."/>
            <person name="Campeao M.E."/>
            <person name="Vieira V.V."/>
            <person name="Silva B.S."/>
            <person name="Fistarol G.O."/>
            <person name="Salomon P.S."/>
            <person name="Sawabe T."/>
            <person name="Mino S."/>
            <person name="Hosokawa M."/>
            <person name="Miyashita H."/>
            <person name="Maruyama F."/>
            <person name="van Verk M.C."/>
            <person name="Dutilh B.E."/>
            <person name="Thompson C.C."/>
            <person name="Thompson F.L."/>
        </authorList>
    </citation>
    <scope>NUCLEOTIDE SEQUENCE [LARGE SCALE GENOMIC DNA]</scope>
    <source>
        <strain evidence="3 4">CCMR0081</strain>
    </source>
</reference>
<accession>A0A6M0RTU2</accession>
<feature type="domain" description="SCP" evidence="2">
    <location>
        <begin position="55"/>
        <end position="175"/>
    </location>
</feature>
<comment type="caution">
    <text evidence="3">The sequence shown here is derived from an EMBL/GenBank/DDBJ whole genome shotgun (WGS) entry which is preliminary data.</text>
</comment>
<dbReference type="RefSeq" id="WP_163661303.1">
    <property type="nucleotide sequence ID" value="NZ_QXHD01000004.1"/>
</dbReference>
<sequence length="180" mass="19755">MLQPAMVALLTIGLLLSASVKAQSVEPVVGGEVPQTTAPSKDSVSRLNEKQSKLLRLMNDARRERGLAPLAFSSSLQRAAQAHVDDIVAHNNRPTHTGSDGSSMSERVQRENYSYRYLGENVAAGYSSAEDTFEQWMNSRGHRENILNPNFSEAGVGYYINAPGTTYGHYWVLVFGQPAR</sequence>
<dbReference type="AlphaFoldDB" id="A0A6M0RTU2"/>
<evidence type="ECO:0000313" key="4">
    <source>
        <dbReference type="Proteomes" id="UP000481033"/>
    </source>
</evidence>
<dbReference type="Proteomes" id="UP000481033">
    <property type="component" value="Unassembled WGS sequence"/>
</dbReference>
<organism evidence="3 4">
    <name type="scientific">Adonisia turfae CCMR0081</name>
    <dbReference type="NCBI Taxonomy" id="2292702"/>
    <lineage>
        <taxon>Bacteria</taxon>
        <taxon>Bacillati</taxon>
        <taxon>Cyanobacteriota</taxon>
        <taxon>Adonisia</taxon>
        <taxon>Adonisia turfae</taxon>
    </lineage>
</organism>
<evidence type="ECO:0000313" key="3">
    <source>
        <dbReference type="EMBL" id="NEZ59647.1"/>
    </source>
</evidence>